<evidence type="ECO:0000313" key="1">
    <source>
        <dbReference type="EMBL" id="RCK79297.1"/>
    </source>
</evidence>
<dbReference type="AlphaFoldDB" id="A0A367ZN54"/>
<name>A0A367ZN54_9BACT</name>
<reference evidence="1 2" key="1">
    <citation type="submission" date="2018-05" db="EMBL/GenBank/DDBJ databases">
        <title>A metagenomic window into the 2 km-deep terrestrial subsurface aquifer revealed taxonomically and functionally diverse microbial community comprising novel uncultured bacterial lineages.</title>
        <authorList>
            <person name="Kadnikov V.V."/>
            <person name="Mardanov A.V."/>
            <person name="Beletsky A.V."/>
            <person name="Banks D."/>
            <person name="Pimenov N.V."/>
            <person name="Frank Y.A."/>
            <person name="Karnachuk O.V."/>
            <person name="Ravin N.V."/>
        </authorList>
    </citation>
    <scope>NUCLEOTIDE SEQUENCE [LARGE SCALE GENOMIC DNA]</scope>
    <source>
        <strain evidence="1">BY5</strain>
    </source>
</reference>
<dbReference type="EMBL" id="QOQW01000014">
    <property type="protein sequence ID" value="RCK79297.1"/>
    <property type="molecule type" value="Genomic_DNA"/>
</dbReference>
<dbReference type="Proteomes" id="UP000252355">
    <property type="component" value="Unassembled WGS sequence"/>
</dbReference>
<accession>A0A367ZN54</accession>
<sequence length="57" mass="6616">MIECLKQENWLSVVYNGASCSEIHRLQNPVAMPWGSVVRIEPYHLEVDMIKPRSEKC</sequence>
<gene>
    <name evidence="1" type="ORF">OZSIB_0168</name>
</gene>
<organism evidence="1 2">
    <name type="scientific">Candidatus Ozemobacter sibiricus</name>
    <dbReference type="NCBI Taxonomy" id="2268124"/>
    <lineage>
        <taxon>Bacteria</taxon>
        <taxon>Candidatus Ozemobacteria</taxon>
        <taxon>Candidatus Ozemobacterales</taxon>
        <taxon>Candidatus Ozemobacteraceae</taxon>
        <taxon>Candidatus Ozemobacter</taxon>
    </lineage>
</organism>
<comment type="caution">
    <text evidence="1">The sequence shown here is derived from an EMBL/GenBank/DDBJ whole genome shotgun (WGS) entry which is preliminary data.</text>
</comment>
<protein>
    <submittedName>
        <fullName evidence="1">Uncharacterized protein</fullName>
    </submittedName>
</protein>
<proteinExistence type="predicted"/>
<evidence type="ECO:0000313" key="2">
    <source>
        <dbReference type="Proteomes" id="UP000252355"/>
    </source>
</evidence>